<dbReference type="GO" id="GO:0003677">
    <property type="term" value="F:DNA binding"/>
    <property type="evidence" value="ECO:0007669"/>
    <property type="project" value="UniProtKB-KW"/>
</dbReference>
<dbReference type="SMART" id="SM00490">
    <property type="entry name" value="HELICc"/>
    <property type="match status" value="1"/>
</dbReference>
<evidence type="ECO:0000256" key="7">
    <source>
        <dbReference type="ARBA" id="ARBA00022840"/>
    </source>
</evidence>
<evidence type="ECO:0000259" key="16">
    <source>
        <dbReference type="PROSITE" id="PS51192"/>
    </source>
</evidence>
<sequence length="686" mass="78948">MTEYSKIYNPLNTFKIKGLGEKTLDKLRSMGIETLYDLIYYFPRAYEDRTNFKDIINLRQDEYAVVKGRIVGIENRKLGYRKNITKARVSDPTGFLEVVWFNMPHLKYSLKVGEEYIFIGNIKRGYNFQMVSPEYKRVEEEKEFKGEILPIYGLTKSMKQSTLRKLIEGALNNYEGYFKENIPAEILKEYRIMERERALREIHFPKSTKGAEGAKNRFAVEELLVLQMGIQEKRYLGDIANKEQYKLQDNKHLVKRFLEGLHFQLTGAQKRVVTEIYRDLNQGRITNRLIQGDVGSGKTMVAMIVLLYMVENSYQGVMMAPTEILAVQHYLSIGRIFEKMGIRTALLTGSVKGKAKEKLLEEIKDGQVDIVIGTHSLIEDNVEFHKLGLIVIDEQHRFGVVQRKKLREKGVLANLLVMSATPIPRSLALSIYGDLDVSVIDELPPGRKPIKTKWIDNEPDLEKAYTFIEKQLAKGRQAYFVAPLIEESEKMATKSATELHREIEERFGNYKVGILHGRMRNSEKDEIMGEFKENNIQIMVSTTVIEVGVNVPNATVMVISSAERFGLSALHQLRGRIGRGEHASYCFLLSNTENDSSKSRLRVMEETTDGFEIAEEDLRLRKSGEIFGTKQSGVSDLKFVDIVHDVKTIKMVRDLSKEYLKENLGRIENIYLKEDIKRKFMNIENN</sequence>
<dbReference type="SMART" id="SM00487">
    <property type="entry name" value="DEXDc"/>
    <property type="match status" value="1"/>
</dbReference>
<evidence type="ECO:0000256" key="8">
    <source>
        <dbReference type="ARBA" id="ARBA00023125"/>
    </source>
</evidence>
<evidence type="ECO:0000256" key="1">
    <source>
        <dbReference type="ARBA" id="ARBA00007504"/>
    </source>
</evidence>
<feature type="domain" description="Helicase ATP-binding" evidence="16">
    <location>
        <begin position="279"/>
        <end position="440"/>
    </location>
</feature>
<keyword evidence="6 15" id="KW-0347">Helicase</keyword>
<evidence type="ECO:0000256" key="10">
    <source>
        <dbReference type="ARBA" id="ARBA00023204"/>
    </source>
</evidence>
<keyword evidence="9 15" id="KW-0233">DNA recombination</keyword>
<evidence type="ECO:0000256" key="13">
    <source>
        <dbReference type="ARBA" id="ARBA00034808"/>
    </source>
</evidence>
<dbReference type="InterPro" id="IPR045562">
    <property type="entry name" value="RecG_dom3_C"/>
</dbReference>
<evidence type="ECO:0000313" key="19">
    <source>
        <dbReference type="Proteomes" id="UP001144471"/>
    </source>
</evidence>
<dbReference type="GO" id="GO:0016787">
    <property type="term" value="F:hydrolase activity"/>
    <property type="evidence" value="ECO:0007669"/>
    <property type="project" value="UniProtKB-KW"/>
</dbReference>
<evidence type="ECO:0000256" key="15">
    <source>
        <dbReference type="RuleBase" id="RU363016"/>
    </source>
</evidence>
<dbReference type="Pfam" id="PF19833">
    <property type="entry name" value="RecG_dom3_C"/>
    <property type="match status" value="1"/>
</dbReference>
<comment type="catalytic activity">
    <reaction evidence="12 15">
        <text>Couples ATP hydrolysis with the unwinding of duplex DNA by translocating in the 3'-5' direction.</text>
        <dbReference type="EC" id="5.6.2.4"/>
    </reaction>
</comment>
<evidence type="ECO:0000313" key="18">
    <source>
        <dbReference type="EMBL" id="GLI55592.1"/>
    </source>
</evidence>
<comment type="function">
    <text evidence="15">Plays a critical role in recombination and DNA repair. Helps process Holliday junction intermediates to mature products by catalyzing branch migration. Has replication fork regression activity, unwinds stalled or blocked replication forks to make a HJ that can be resolved. Has a DNA unwinding activity characteristic of a DNA helicase with 3'-5' polarity.</text>
</comment>
<dbReference type="InterPro" id="IPR047112">
    <property type="entry name" value="RecG/Mfd"/>
</dbReference>
<dbReference type="EMBL" id="BSDY01000004">
    <property type="protein sequence ID" value="GLI55592.1"/>
    <property type="molecule type" value="Genomic_DNA"/>
</dbReference>
<dbReference type="SUPFAM" id="SSF50249">
    <property type="entry name" value="Nucleic acid-binding proteins"/>
    <property type="match status" value="1"/>
</dbReference>
<accession>A0A9W6LMF8</accession>
<evidence type="ECO:0000256" key="4">
    <source>
        <dbReference type="ARBA" id="ARBA00022763"/>
    </source>
</evidence>
<name>A0A9W6LMF8_9FUSO</name>
<evidence type="ECO:0000256" key="5">
    <source>
        <dbReference type="ARBA" id="ARBA00022801"/>
    </source>
</evidence>
<keyword evidence="11" id="KW-0413">Isomerase</keyword>
<evidence type="ECO:0000256" key="6">
    <source>
        <dbReference type="ARBA" id="ARBA00022806"/>
    </source>
</evidence>
<comment type="similarity">
    <text evidence="1 15">Belongs to the helicase family. RecG subfamily.</text>
</comment>
<comment type="catalytic activity">
    <reaction evidence="14 15">
        <text>ATP + H2O = ADP + phosphate + H(+)</text>
        <dbReference type="Rhea" id="RHEA:13065"/>
        <dbReference type="ChEBI" id="CHEBI:15377"/>
        <dbReference type="ChEBI" id="CHEBI:15378"/>
        <dbReference type="ChEBI" id="CHEBI:30616"/>
        <dbReference type="ChEBI" id="CHEBI:43474"/>
        <dbReference type="ChEBI" id="CHEBI:456216"/>
        <dbReference type="EC" id="5.6.2.4"/>
    </reaction>
</comment>
<evidence type="ECO:0000259" key="17">
    <source>
        <dbReference type="PROSITE" id="PS51194"/>
    </source>
</evidence>
<comment type="caution">
    <text evidence="18">The sequence shown here is derived from an EMBL/GenBank/DDBJ whole genome shotgun (WGS) entry which is preliminary data.</text>
</comment>
<evidence type="ECO:0000256" key="12">
    <source>
        <dbReference type="ARBA" id="ARBA00034617"/>
    </source>
</evidence>
<dbReference type="GO" id="GO:0006281">
    <property type="term" value="P:DNA repair"/>
    <property type="evidence" value="ECO:0007669"/>
    <property type="project" value="UniProtKB-UniRule"/>
</dbReference>
<keyword evidence="5 15" id="KW-0378">Hydrolase</keyword>
<keyword evidence="4 15" id="KW-0227">DNA damage</keyword>
<dbReference type="InterPro" id="IPR011545">
    <property type="entry name" value="DEAD/DEAH_box_helicase_dom"/>
</dbReference>
<evidence type="ECO:0000256" key="9">
    <source>
        <dbReference type="ARBA" id="ARBA00023172"/>
    </source>
</evidence>
<proteinExistence type="inferred from homology"/>
<dbReference type="InterPro" id="IPR012340">
    <property type="entry name" value="NA-bd_OB-fold"/>
</dbReference>
<dbReference type="EC" id="5.6.2.4" evidence="13 15"/>
<dbReference type="Pfam" id="PF00271">
    <property type="entry name" value="Helicase_C"/>
    <property type="match status" value="1"/>
</dbReference>
<dbReference type="GO" id="GO:0005524">
    <property type="term" value="F:ATP binding"/>
    <property type="evidence" value="ECO:0007669"/>
    <property type="project" value="UniProtKB-KW"/>
</dbReference>
<keyword evidence="3 15" id="KW-0547">Nucleotide-binding</keyword>
<dbReference type="CDD" id="cd17992">
    <property type="entry name" value="DEXHc_RecG"/>
    <property type="match status" value="1"/>
</dbReference>
<dbReference type="GO" id="GO:0043138">
    <property type="term" value="F:3'-5' DNA helicase activity"/>
    <property type="evidence" value="ECO:0007669"/>
    <property type="project" value="UniProtKB-EC"/>
</dbReference>
<evidence type="ECO:0000256" key="3">
    <source>
        <dbReference type="ARBA" id="ARBA00022741"/>
    </source>
</evidence>
<evidence type="ECO:0000256" key="14">
    <source>
        <dbReference type="ARBA" id="ARBA00048988"/>
    </source>
</evidence>
<dbReference type="NCBIfam" id="NF008168">
    <property type="entry name" value="PRK10917.2-2"/>
    <property type="match status" value="1"/>
</dbReference>
<evidence type="ECO:0000256" key="2">
    <source>
        <dbReference type="ARBA" id="ARBA00017846"/>
    </source>
</evidence>
<dbReference type="PROSITE" id="PS51192">
    <property type="entry name" value="HELICASE_ATP_BIND_1"/>
    <property type="match status" value="1"/>
</dbReference>
<protein>
    <recommendedName>
        <fullName evidence="2 15">ATP-dependent DNA helicase RecG</fullName>
        <ecNumber evidence="13 15">5.6.2.4</ecNumber>
    </recommendedName>
</protein>
<feature type="domain" description="Helicase C-terminal" evidence="17">
    <location>
        <begin position="460"/>
        <end position="619"/>
    </location>
</feature>
<dbReference type="InterPro" id="IPR004609">
    <property type="entry name" value="ATP-dep_DNA_helicase_RecG"/>
</dbReference>
<dbReference type="NCBIfam" id="TIGR00643">
    <property type="entry name" value="recG"/>
    <property type="match status" value="1"/>
</dbReference>
<dbReference type="AlphaFoldDB" id="A0A9W6LMF8"/>
<dbReference type="Pfam" id="PF17191">
    <property type="entry name" value="RecG_wedge"/>
    <property type="match status" value="1"/>
</dbReference>
<evidence type="ECO:0000256" key="11">
    <source>
        <dbReference type="ARBA" id="ARBA00023235"/>
    </source>
</evidence>
<dbReference type="RefSeq" id="WP_373877215.1">
    <property type="nucleotide sequence ID" value="NZ_BSDY01000004.1"/>
</dbReference>
<dbReference type="GO" id="GO:0006310">
    <property type="term" value="P:DNA recombination"/>
    <property type="evidence" value="ECO:0007669"/>
    <property type="project" value="UniProtKB-UniRule"/>
</dbReference>
<dbReference type="NCBIfam" id="NF008165">
    <property type="entry name" value="PRK10917.1-3"/>
    <property type="match status" value="1"/>
</dbReference>
<gene>
    <name evidence="18" type="primary">recG</name>
    <name evidence="18" type="ORF">PM10SUCC1_11060</name>
</gene>
<dbReference type="SUPFAM" id="SSF52540">
    <property type="entry name" value="P-loop containing nucleoside triphosphate hydrolases"/>
    <property type="match status" value="2"/>
</dbReference>
<reference evidence="18" key="1">
    <citation type="submission" date="2022-12" db="EMBL/GenBank/DDBJ databases">
        <title>Reference genome sequencing for broad-spectrum identification of bacterial and archaeal isolates by mass spectrometry.</title>
        <authorList>
            <person name="Sekiguchi Y."/>
            <person name="Tourlousse D.M."/>
        </authorList>
    </citation>
    <scope>NUCLEOTIDE SEQUENCE</scope>
    <source>
        <strain evidence="18">10succ1</strain>
    </source>
</reference>
<keyword evidence="10 15" id="KW-0234">DNA repair</keyword>
<dbReference type="CDD" id="cd04488">
    <property type="entry name" value="RecG_wedge_OBF"/>
    <property type="match status" value="1"/>
</dbReference>
<dbReference type="InterPro" id="IPR033454">
    <property type="entry name" value="RecG_wedge"/>
</dbReference>
<dbReference type="PANTHER" id="PTHR47964">
    <property type="entry name" value="ATP-DEPENDENT DNA HELICASE HOMOLOG RECG, CHLOROPLASTIC"/>
    <property type="match status" value="1"/>
</dbReference>
<dbReference type="Gene3D" id="3.40.50.300">
    <property type="entry name" value="P-loop containing nucleotide triphosphate hydrolases"/>
    <property type="match status" value="2"/>
</dbReference>
<dbReference type="PROSITE" id="PS51194">
    <property type="entry name" value="HELICASE_CTER"/>
    <property type="match status" value="1"/>
</dbReference>
<dbReference type="Pfam" id="PF00270">
    <property type="entry name" value="DEAD"/>
    <property type="match status" value="1"/>
</dbReference>
<dbReference type="InterPro" id="IPR014001">
    <property type="entry name" value="Helicase_ATP-bd"/>
</dbReference>
<keyword evidence="8" id="KW-0238">DNA-binding</keyword>
<dbReference type="InterPro" id="IPR027417">
    <property type="entry name" value="P-loop_NTPase"/>
</dbReference>
<organism evidence="18 19">
    <name type="scientific">Propionigenium maris DSM 9537</name>
    <dbReference type="NCBI Taxonomy" id="1123000"/>
    <lineage>
        <taxon>Bacteria</taxon>
        <taxon>Fusobacteriati</taxon>
        <taxon>Fusobacteriota</taxon>
        <taxon>Fusobacteriia</taxon>
        <taxon>Fusobacteriales</taxon>
        <taxon>Fusobacteriaceae</taxon>
        <taxon>Propionigenium</taxon>
    </lineage>
</organism>
<dbReference type="Gene3D" id="2.40.50.140">
    <property type="entry name" value="Nucleic acid-binding proteins"/>
    <property type="match status" value="1"/>
</dbReference>
<dbReference type="PANTHER" id="PTHR47964:SF1">
    <property type="entry name" value="ATP-DEPENDENT DNA HELICASE HOMOLOG RECG, CHLOROPLASTIC"/>
    <property type="match status" value="1"/>
</dbReference>
<keyword evidence="19" id="KW-1185">Reference proteome</keyword>
<dbReference type="Proteomes" id="UP001144471">
    <property type="component" value="Unassembled WGS sequence"/>
</dbReference>
<keyword evidence="7 15" id="KW-0067">ATP-binding</keyword>
<dbReference type="InterPro" id="IPR001650">
    <property type="entry name" value="Helicase_C-like"/>
</dbReference>